<dbReference type="STRING" id="113226.A0A139I444"/>
<feature type="compositionally biased region" description="Basic and acidic residues" evidence="1">
    <location>
        <begin position="34"/>
        <end position="47"/>
    </location>
</feature>
<evidence type="ECO:0000313" key="2">
    <source>
        <dbReference type="EMBL" id="KXT09523.1"/>
    </source>
</evidence>
<accession>A0A139I444</accession>
<feature type="region of interest" description="Disordered" evidence="1">
    <location>
        <begin position="532"/>
        <end position="624"/>
    </location>
</feature>
<feature type="compositionally biased region" description="Basic and acidic residues" evidence="1">
    <location>
        <begin position="532"/>
        <end position="542"/>
    </location>
</feature>
<protein>
    <submittedName>
        <fullName evidence="2">Uncharacterized protein</fullName>
    </submittedName>
</protein>
<proteinExistence type="predicted"/>
<feature type="compositionally biased region" description="Polar residues" evidence="1">
    <location>
        <begin position="204"/>
        <end position="218"/>
    </location>
</feature>
<organism evidence="2 3">
    <name type="scientific">Pseudocercospora musae</name>
    <dbReference type="NCBI Taxonomy" id="113226"/>
    <lineage>
        <taxon>Eukaryota</taxon>
        <taxon>Fungi</taxon>
        <taxon>Dikarya</taxon>
        <taxon>Ascomycota</taxon>
        <taxon>Pezizomycotina</taxon>
        <taxon>Dothideomycetes</taxon>
        <taxon>Dothideomycetidae</taxon>
        <taxon>Mycosphaerellales</taxon>
        <taxon>Mycosphaerellaceae</taxon>
        <taxon>Pseudocercospora</taxon>
    </lineage>
</organism>
<keyword evidence="3" id="KW-1185">Reference proteome</keyword>
<evidence type="ECO:0000313" key="3">
    <source>
        <dbReference type="Proteomes" id="UP000073492"/>
    </source>
</evidence>
<evidence type="ECO:0000256" key="1">
    <source>
        <dbReference type="SAM" id="MobiDB-lite"/>
    </source>
</evidence>
<reference evidence="2 3" key="1">
    <citation type="submission" date="2015-07" db="EMBL/GenBank/DDBJ databases">
        <title>Comparative genomics of the Sigatoka disease complex on banana suggests a link between parallel evolutionary changes in Pseudocercospora fijiensis and Pseudocercospora eumusae and increased virulence on the banana host.</title>
        <authorList>
            <person name="Chang T.-C."/>
            <person name="Salvucci A."/>
            <person name="Crous P.W."/>
            <person name="Stergiopoulos I."/>
        </authorList>
    </citation>
    <scope>NUCLEOTIDE SEQUENCE [LARGE SCALE GENOMIC DNA]</scope>
    <source>
        <strain evidence="2 3">CBS 116634</strain>
    </source>
</reference>
<feature type="region of interest" description="Disordered" evidence="1">
    <location>
        <begin position="22"/>
        <end position="70"/>
    </location>
</feature>
<dbReference type="AlphaFoldDB" id="A0A139I444"/>
<comment type="caution">
    <text evidence="2">The sequence shown here is derived from an EMBL/GenBank/DDBJ whole genome shotgun (WGS) entry which is preliminary data.</text>
</comment>
<dbReference type="OrthoDB" id="265717at2759"/>
<dbReference type="EMBL" id="LFZO01000335">
    <property type="protein sequence ID" value="KXT09523.1"/>
    <property type="molecule type" value="Genomic_DNA"/>
</dbReference>
<name>A0A139I444_9PEZI</name>
<dbReference type="Proteomes" id="UP000073492">
    <property type="component" value="Unassembled WGS sequence"/>
</dbReference>
<feature type="region of interest" description="Disordered" evidence="1">
    <location>
        <begin position="255"/>
        <end position="303"/>
    </location>
</feature>
<feature type="region of interest" description="Disordered" evidence="1">
    <location>
        <begin position="179"/>
        <end position="218"/>
    </location>
</feature>
<feature type="compositionally biased region" description="Acidic residues" evidence="1">
    <location>
        <begin position="557"/>
        <end position="573"/>
    </location>
</feature>
<sequence>MDSNLDSADALNGLDWSPWEFVNDQWPSAAGHGQDSENERSHNEHQTRQTKNAGQVHDHSGPPQQPNLYSSDTILEDAQPSTEEYTPLPLDPMLTTIAPQALSRHQQPHAYGFSENTLSDTIDIQWLRSSQQQLEDLPTWFPDQIPDGYTQHTPAFAHQQSIYGDSRSSQAPYFIPFAGSNSADRSQHGRSDLGGAHEGMYHNTDVSSQTPSNGGINLLNSPANFPGAQHAAYTPTQLPERNMYQAYQTQYHIPPQASSPMDLSASPELPPDARGSLSAFSADPTFSPEPQTTRKKGRGRLVPDPITYKDSVECIECGKAFKKSVQPDRCNRCAEKFIRHNATPVEFHLDPTVPNQEVAKQLICKSILARGPPISPADLESIRQREDEYIQRFLDSINQVVPGGIGHHNQPNLTWAQRQQIIFNQKATMDEPYSSEYMTARLRGLFAETLAFHAGTSNPFYGASGDSSGYSENTRIDFDERIEKICGMLKCNKRIVMDVVDGRGVKGFVGHPENYDKRKVSNNDCNLVKKRIMEQGKKETGRGRGQKRKKRSLSPVGEEEEEEGEVENFEEFDSAAVAVVERESDPEYLPESSDGVEYGSGRNRTMEWLRGGRGRGGGRKAAQD</sequence>
<gene>
    <name evidence="2" type="ORF">AC579_7196</name>
</gene>